<dbReference type="EMBL" id="CM029039">
    <property type="protein sequence ID" value="KAG2646412.1"/>
    <property type="molecule type" value="Genomic_DNA"/>
</dbReference>
<feature type="region of interest" description="Disordered" evidence="1">
    <location>
        <begin position="88"/>
        <end position="143"/>
    </location>
</feature>
<comment type="caution">
    <text evidence="2">The sequence shown here is derived from an EMBL/GenBank/DDBJ whole genome shotgun (WGS) entry which is preliminary data.</text>
</comment>
<dbReference type="Proteomes" id="UP000823388">
    <property type="component" value="Chromosome 2K"/>
</dbReference>
<name>A0A8T0WCQ6_PANVG</name>
<proteinExistence type="predicted"/>
<evidence type="ECO:0000313" key="3">
    <source>
        <dbReference type="Proteomes" id="UP000823388"/>
    </source>
</evidence>
<evidence type="ECO:0000313" key="2">
    <source>
        <dbReference type="EMBL" id="KAG2646412.1"/>
    </source>
</evidence>
<accession>A0A8T0WCQ6</accession>
<sequence length="476" mass="50619">MAPAICEASSSACRRSVTTNGRVDRARRSELRDVLRIVVSHSGASTIHSHRSTACLHAAASSQDHIGAITPAKRRLPPWQLGVADGAEVPRRLSETPSPPPPLKGGHKRERSPRRRVWSSSGKHGGGRGHTEVFGSQLPPVPDEHALRSRGIVELQDIFARQASALQDTTRTLLAAYGNGTGGGTRAAAHLLEDYYLKAVALAAQLGFGNTMLCGVAGNAAWPPLTPEARGSPVAPADGGLAALVARPASRVVSAPPEVPVCGIFARIKSALQLVPGPSCNDVEAALQQMEIQGREGTPFYGPLPESPIRVVTGQSGLPATPQRTAEEDDFPNIANLFVTPPQPALRQPPPPPSPCKARDNQTPPRRRQKRTFDMSTVRRSARLANAPRMGAVRRAQRNLCRKLGMLQDELEPIENVLQEYLAMFSGPLPSEILAALTAAFNLDDEDVEQMDFDLAALVGDGIGDVEDAAAVLAAA</sequence>
<gene>
    <name evidence="2" type="ORF">PVAP13_2KG507800</name>
</gene>
<dbReference type="AlphaFoldDB" id="A0A8T0WCQ6"/>
<organism evidence="2 3">
    <name type="scientific">Panicum virgatum</name>
    <name type="common">Blackwell switchgrass</name>
    <dbReference type="NCBI Taxonomy" id="38727"/>
    <lineage>
        <taxon>Eukaryota</taxon>
        <taxon>Viridiplantae</taxon>
        <taxon>Streptophyta</taxon>
        <taxon>Embryophyta</taxon>
        <taxon>Tracheophyta</taxon>
        <taxon>Spermatophyta</taxon>
        <taxon>Magnoliopsida</taxon>
        <taxon>Liliopsida</taxon>
        <taxon>Poales</taxon>
        <taxon>Poaceae</taxon>
        <taxon>PACMAD clade</taxon>
        <taxon>Panicoideae</taxon>
        <taxon>Panicodae</taxon>
        <taxon>Paniceae</taxon>
        <taxon>Panicinae</taxon>
        <taxon>Panicum</taxon>
        <taxon>Panicum sect. Hiantes</taxon>
    </lineage>
</organism>
<reference evidence="2" key="1">
    <citation type="submission" date="2020-05" db="EMBL/GenBank/DDBJ databases">
        <title>WGS assembly of Panicum virgatum.</title>
        <authorList>
            <person name="Lovell J.T."/>
            <person name="Jenkins J."/>
            <person name="Shu S."/>
            <person name="Juenger T.E."/>
            <person name="Schmutz J."/>
        </authorList>
    </citation>
    <scope>NUCLEOTIDE SEQUENCE</scope>
    <source>
        <strain evidence="2">AP13</strain>
    </source>
</reference>
<feature type="region of interest" description="Disordered" evidence="1">
    <location>
        <begin position="338"/>
        <end position="374"/>
    </location>
</feature>
<evidence type="ECO:0000256" key="1">
    <source>
        <dbReference type="SAM" id="MobiDB-lite"/>
    </source>
</evidence>
<feature type="compositionally biased region" description="Pro residues" evidence="1">
    <location>
        <begin position="341"/>
        <end position="355"/>
    </location>
</feature>
<feature type="compositionally biased region" description="Basic residues" evidence="1">
    <location>
        <begin position="105"/>
        <end position="117"/>
    </location>
</feature>
<keyword evidence="3" id="KW-1185">Reference proteome</keyword>
<protein>
    <submittedName>
        <fullName evidence="2">Uncharacterized protein</fullName>
    </submittedName>
</protein>